<evidence type="ECO:0000313" key="1">
    <source>
        <dbReference type="EMBL" id="KAI9381674.1"/>
    </source>
</evidence>
<reference evidence="1 2" key="1">
    <citation type="journal article" date="2006" name="Science">
        <title>The genome of black cottonwood, Populus trichocarpa (Torr. &amp; Gray).</title>
        <authorList>
            <person name="Tuskan G.A."/>
            <person name="Difazio S."/>
            <person name="Jansson S."/>
            <person name="Bohlmann J."/>
            <person name="Grigoriev I."/>
            <person name="Hellsten U."/>
            <person name="Putnam N."/>
            <person name="Ralph S."/>
            <person name="Rombauts S."/>
            <person name="Salamov A."/>
            <person name="Schein J."/>
            <person name="Sterck L."/>
            <person name="Aerts A."/>
            <person name="Bhalerao R.R."/>
            <person name="Bhalerao R.P."/>
            <person name="Blaudez D."/>
            <person name="Boerjan W."/>
            <person name="Brun A."/>
            <person name="Brunner A."/>
            <person name="Busov V."/>
            <person name="Campbell M."/>
            <person name="Carlson J."/>
            <person name="Chalot M."/>
            <person name="Chapman J."/>
            <person name="Chen G.L."/>
            <person name="Cooper D."/>
            <person name="Coutinho P.M."/>
            <person name="Couturier J."/>
            <person name="Covert S."/>
            <person name="Cronk Q."/>
            <person name="Cunningham R."/>
            <person name="Davis J."/>
            <person name="Degroeve S."/>
            <person name="Dejardin A."/>
            <person name="Depamphilis C."/>
            <person name="Detter J."/>
            <person name="Dirks B."/>
            <person name="Dubchak I."/>
            <person name="Duplessis S."/>
            <person name="Ehlting J."/>
            <person name="Ellis B."/>
            <person name="Gendler K."/>
            <person name="Goodstein D."/>
            <person name="Gribskov M."/>
            <person name="Grimwood J."/>
            <person name="Groover A."/>
            <person name="Gunter L."/>
            <person name="Hamberger B."/>
            <person name="Heinze B."/>
            <person name="Helariutta Y."/>
            <person name="Henrissat B."/>
            <person name="Holligan D."/>
            <person name="Holt R."/>
            <person name="Huang W."/>
            <person name="Islam-Faridi N."/>
            <person name="Jones S."/>
            <person name="Jones-Rhoades M."/>
            <person name="Jorgensen R."/>
            <person name="Joshi C."/>
            <person name="Kangasjarvi J."/>
            <person name="Karlsson J."/>
            <person name="Kelleher C."/>
            <person name="Kirkpatrick R."/>
            <person name="Kirst M."/>
            <person name="Kohler A."/>
            <person name="Kalluri U."/>
            <person name="Larimer F."/>
            <person name="Leebens-Mack J."/>
            <person name="Leple J.C."/>
            <person name="Locascio P."/>
            <person name="Lou Y."/>
            <person name="Lucas S."/>
            <person name="Martin F."/>
            <person name="Montanini B."/>
            <person name="Napoli C."/>
            <person name="Nelson D.R."/>
            <person name="Nelson C."/>
            <person name="Nieminen K."/>
            <person name="Nilsson O."/>
            <person name="Pereda V."/>
            <person name="Peter G."/>
            <person name="Philippe R."/>
            <person name="Pilate G."/>
            <person name="Poliakov A."/>
            <person name="Razumovskaya J."/>
            <person name="Richardson P."/>
            <person name="Rinaldi C."/>
            <person name="Ritland K."/>
            <person name="Rouze P."/>
            <person name="Ryaboy D."/>
            <person name="Schmutz J."/>
            <person name="Schrader J."/>
            <person name="Segerman B."/>
            <person name="Shin H."/>
            <person name="Siddiqui A."/>
            <person name="Sterky F."/>
            <person name="Terry A."/>
            <person name="Tsai C.J."/>
            <person name="Uberbacher E."/>
            <person name="Unneberg P."/>
            <person name="Vahala J."/>
            <person name="Wall K."/>
            <person name="Wessler S."/>
            <person name="Yang G."/>
            <person name="Yin T."/>
            <person name="Douglas C."/>
            <person name="Marra M."/>
            <person name="Sandberg G."/>
            <person name="Van de Peer Y."/>
            <person name="Rokhsar D."/>
        </authorList>
    </citation>
    <scope>NUCLEOTIDE SEQUENCE [LARGE SCALE GENOMIC DNA]</scope>
    <source>
        <strain evidence="2">cv. Nisqually</strain>
    </source>
</reference>
<sequence>MVPAEVRLLTRLQTLPFFVVGPNHKIEELGCLNELRGALKISKLEQVRDREEAEKAKLREKRMNKLVLKWSDDEGNNSVNSEDAVEGLQPHPDIKSLKIKGYGDEYFPSWMSALPLNNLTVLRLKDCSKCRQLPTLGCLPRLKIIEIKGMSTIKCIGNEFYSSGSAAVLFPALKELSLNSIGGLEEWIVSGGEVVAVFPCLE</sequence>
<protein>
    <submittedName>
        <fullName evidence="1">Uncharacterized protein</fullName>
    </submittedName>
</protein>
<comment type="caution">
    <text evidence="1">The sequence shown here is derived from an EMBL/GenBank/DDBJ whole genome shotgun (WGS) entry which is preliminary data.</text>
</comment>
<accession>A0ACC0RXH1</accession>
<evidence type="ECO:0000313" key="2">
    <source>
        <dbReference type="Proteomes" id="UP000006729"/>
    </source>
</evidence>
<dbReference type="EMBL" id="CM009303">
    <property type="protein sequence ID" value="KAI9381674.1"/>
    <property type="molecule type" value="Genomic_DNA"/>
</dbReference>
<keyword evidence="2" id="KW-1185">Reference proteome</keyword>
<gene>
    <name evidence="1" type="ORF">POPTR_014G003401v4</name>
</gene>
<organism evidence="1 2">
    <name type="scientific">Populus trichocarpa</name>
    <name type="common">Western balsam poplar</name>
    <name type="synonym">Populus balsamifera subsp. trichocarpa</name>
    <dbReference type="NCBI Taxonomy" id="3694"/>
    <lineage>
        <taxon>Eukaryota</taxon>
        <taxon>Viridiplantae</taxon>
        <taxon>Streptophyta</taxon>
        <taxon>Embryophyta</taxon>
        <taxon>Tracheophyta</taxon>
        <taxon>Spermatophyta</taxon>
        <taxon>Magnoliopsida</taxon>
        <taxon>eudicotyledons</taxon>
        <taxon>Gunneridae</taxon>
        <taxon>Pentapetalae</taxon>
        <taxon>rosids</taxon>
        <taxon>fabids</taxon>
        <taxon>Malpighiales</taxon>
        <taxon>Salicaceae</taxon>
        <taxon>Saliceae</taxon>
        <taxon>Populus</taxon>
    </lineage>
</organism>
<proteinExistence type="predicted"/>
<dbReference type="Proteomes" id="UP000006729">
    <property type="component" value="Chromosome 14"/>
</dbReference>
<name>A0ACC0RXH1_POPTR</name>